<name>A0A857J1R8_9BURK</name>
<proteinExistence type="predicted"/>
<dbReference type="EMBL" id="CP047650">
    <property type="protein sequence ID" value="QHI97547.1"/>
    <property type="molecule type" value="Genomic_DNA"/>
</dbReference>
<evidence type="ECO:0000313" key="2">
    <source>
        <dbReference type="Proteomes" id="UP000464787"/>
    </source>
</evidence>
<dbReference type="Proteomes" id="UP000464787">
    <property type="component" value="Chromosome"/>
</dbReference>
<keyword evidence="2" id="KW-1185">Reference proteome</keyword>
<reference evidence="1 2" key="1">
    <citation type="submission" date="2020-01" db="EMBL/GenBank/DDBJ databases">
        <title>Genome sequencing of strain KACC 21265.</title>
        <authorList>
            <person name="Heo J."/>
            <person name="Kim S.-J."/>
            <person name="Kim J.-S."/>
            <person name="Hong S.-B."/>
            <person name="Kwon S.-W."/>
        </authorList>
    </citation>
    <scope>NUCLEOTIDE SEQUENCE [LARGE SCALE GENOMIC DNA]</scope>
    <source>
        <strain evidence="1 2">KACC 21265</strain>
    </source>
</reference>
<dbReference type="AlphaFoldDB" id="A0A857J1R8"/>
<gene>
    <name evidence="1" type="ORF">GT347_05810</name>
</gene>
<protein>
    <submittedName>
        <fullName evidence="1">Uncharacterized protein</fullName>
    </submittedName>
</protein>
<dbReference type="KEGG" id="xyk:GT347_05810"/>
<sequence length="99" mass="10459">MTRKKPEPALPVPAGPIQDVGSRPAFTEADIEHALAALREVGTLARAATGISRDAALAGEGFDALRTRVSVLQLLVDRVGSVAEMGLRRLGDKPVFSRV</sequence>
<organism evidence="1 2">
    <name type="scientific">Xylophilus rhododendri</name>
    <dbReference type="NCBI Taxonomy" id="2697032"/>
    <lineage>
        <taxon>Bacteria</taxon>
        <taxon>Pseudomonadati</taxon>
        <taxon>Pseudomonadota</taxon>
        <taxon>Betaproteobacteria</taxon>
        <taxon>Burkholderiales</taxon>
        <taxon>Xylophilus</taxon>
    </lineage>
</organism>
<accession>A0A857J1R8</accession>
<dbReference type="RefSeq" id="WP_160551065.1">
    <property type="nucleotide sequence ID" value="NZ_CP047650.1"/>
</dbReference>
<evidence type="ECO:0000313" key="1">
    <source>
        <dbReference type="EMBL" id="QHI97547.1"/>
    </source>
</evidence>